<dbReference type="GO" id="GO:0000463">
    <property type="term" value="P:maturation of LSU-rRNA from tricistronic rRNA transcript (SSU-rRNA, 5.8S rRNA, LSU-rRNA)"/>
    <property type="evidence" value="ECO:0007669"/>
    <property type="project" value="TreeGrafter"/>
</dbReference>
<dbReference type="Proteomes" id="UP000247409">
    <property type="component" value="Unassembled WGS sequence"/>
</dbReference>
<dbReference type="OrthoDB" id="5417at2759"/>
<evidence type="ECO:0000313" key="2">
    <source>
        <dbReference type="EMBL" id="PXF49171.1"/>
    </source>
</evidence>
<organism evidence="2 3">
    <name type="scientific">Gracilariopsis chorda</name>
    <dbReference type="NCBI Taxonomy" id="448386"/>
    <lineage>
        <taxon>Eukaryota</taxon>
        <taxon>Rhodophyta</taxon>
        <taxon>Florideophyceae</taxon>
        <taxon>Rhodymeniophycidae</taxon>
        <taxon>Gracilariales</taxon>
        <taxon>Gracilariaceae</taxon>
        <taxon>Gracilariopsis</taxon>
    </lineage>
</organism>
<dbReference type="GO" id="GO:0000466">
    <property type="term" value="P:maturation of 5.8S rRNA from tricistronic rRNA transcript (SSU-rRNA, 5.8S rRNA, LSU-rRNA)"/>
    <property type="evidence" value="ECO:0007669"/>
    <property type="project" value="TreeGrafter"/>
</dbReference>
<evidence type="ECO:0000313" key="3">
    <source>
        <dbReference type="Proteomes" id="UP000247409"/>
    </source>
</evidence>
<accession>A0A2V3J3Z3</accession>
<protein>
    <recommendedName>
        <fullName evidence="1">URB1 C-terminal domain-containing protein</fullName>
    </recommendedName>
</protein>
<proteinExistence type="predicted"/>
<comment type="caution">
    <text evidence="2">The sequence shown here is derived from an EMBL/GenBank/DDBJ whole genome shotgun (WGS) entry which is preliminary data.</text>
</comment>
<reference evidence="2 3" key="1">
    <citation type="journal article" date="2018" name="Mol. Biol. Evol.">
        <title>Analysis of the draft genome of the red seaweed Gracilariopsis chorda provides insights into genome size evolution in Rhodophyta.</title>
        <authorList>
            <person name="Lee J."/>
            <person name="Yang E.C."/>
            <person name="Graf L."/>
            <person name="Yang J.H."/>
            <person name="Qiu H."/>
            <person name="Zel Zion U."/>
            <person name="Chan C.X."/>
            <person name="Stephens T.G."/>
            <person name="Weber A.P.M."/>
            <person name="Boo G.H."/>
            <person name="Boo S.M."/>
            <person name="Kim K.M."/>
            <person name="Shin Y."/>
            <person name="Jung M."/>
            <person name="Lee S.J."/>
            <person name="Yim H.S."/>
            <person name="Lee J.H."/>
            <person name="Bhattacharya D."/>
            <person name="Yoon H.S."/>
        </authorList>
    </citation>
    <scope>NUCLEOTIDE SEQUENCE [LARGE SCALE GENOMIC DNA]</scope>
    <source>
        <strain evidence="2 3">SKKU-2015</strain>
        <tissue evidence="2">Whole body</tissue>
    </source>
</reference>
<dbReference type="PANTHER" id="PTHR13500">
    <property type="entry name" value="NUCLEOLAR PRERIBOSOMAL-ASSOCIATED PROTEIN 1"/>
    <property type="match status" value="1"/>
</dbReference>
<dbReference type="InterPro" id="IPR032436">
    <property type="entry name" value="URB1_C"/>
</dbReference>
<dbReference type="EMBL" id="NBIV01000007">
    <property type="protein sequence ID" value="PXF49171.1"/>
    <property type="molecule type" value="Genomic_DNA"/>
</dbReference>
<gene>
    <name evidence="2" type="ORF">BWQ96_00960</name>
</gene>
<keyword evidence="3" id="KW-1185">Reference proteome</keyword>
<sequence>MSFVDPQKSTFDAADFCEILRTAFGHGRLSTEAALKDTTSLTAASTALSTFLTHTKSKHPPDVIAAYVSYSTGAPELFNALRTVAIDRSIASVALDCLIEITRYSLQSDNPVSALDSARSVVREVPRSKAHLITNVLVKDRRSCARKALQLLQLVAKCHSLLAKEIVHNFDFTSNQLVSILCSPHNNLCRAPFLDLVISVLTCSKQDVHLFLSSNARPLLITCLSTITTRTVNEANTAQNVGQDTEPHSSNDYPTLQFTPLPSYVQRRELRAAIDFIRALRKHLFLGLEGHARSKTFAAPLCTMLARIASTALPPLFVSPIQVQDEQKGLREVARVLFTLVAQEADGYLLKQVANALLATDLVHGNSEAVLLTMKVVGQQPRLSALILNMGPFLRSSPQLSTKWLAYCSIISFCLVRVKYPLKAFVEHGFLEKCLGHTSPMVRHYGVIFTLSCCRLVRKHSDAMAHPELYLPSITVLKQSLRKESKGDGLVQSLLAQYQLVFAQSMEKRKTVLIETAINASGNNMLEAESAIRAALSVAPREMVHMAFNQKIFSKLVSQAVQSRDIYVSSRLWELCADLLRSSFLFPPSTESEVDVYLFVLSSLGTEADVCAACLERMVSVALANPYGLFDQLSELSSGSGEAATISLLSVTSLIRMRKMKVKDKAPPRKHLNKPLEVVLLQIFSLLLSCSTVLGTAREKYESLFTIVSELAPFELKWWKSELTRHEVQQEGHLLAASSFIQKALKRSPTRYWTPYLQLMASVSSYFVQSLSTESKISRPYISSERLDLAWDAWQDFNAGESLLSHRSAPSKRDMVSEALPSFFFPSDALDAASKSNIERQLSSLQQSLKNPDYAVLLCTILRITGPENVAPKLLRFIFSMPSNGEGGDELHNELLLFLFKSAIAIVRNAKSWGGLLLPEVALPCLTMLSECNEDALSLQKAEFAVAILYNLTRHRCLSVAVSTKNLLYNRTYLNSQNLCYISIHAMTELVYMLPWFPGFRKRLLEDIASWSSRSGRQFPISILIGVHGLLSIKERHITGIPFDSKWKESMLNIAEGLATSTYLSKNGHHDSNLPLIESSIRHFGYHVIMELSAAKDLVLLMKKLCGAFSKSLWMVWENSLHKDELFDSESLFPNESLLLLFETIVKWVLIASPEVIDISFLKVFVQTILLIRSRKNLPLARVSDASELEQQLRIISKRFLVLVNHYHDFIAQSVSSDRSEREDGAVELCDLLCRCVSEILHMDFLLDEVAKDVLILVCQKEKRFEEYINLGLIASLGGSNETCELKDDSSANHVSDAAILLNVALKHLKKGSVGDEIGECLSHIERVFSKPSVYKASVSQTDRAIQDLLDNVSEVYRMHPRLQPSLDVRLGYLQQKASEVIPLFETRSLEEACDIILRPNTAEAPSCNSTNGTYDPRFVLKLFLHGCGEALEKHTHPVLDIGQITHDGLLGLVITGLASHVDDLRTLAYACIELFCKVVGPVHLRTTSISSVLYKDRKQLRLLLEVLRNSITEPLKRCLPLFVVWFRIALRVALQPRHPSNKIVTTFLLRNPSIDISDCIGLYHLFNCNATSEELVPTRSLALEVLEKGVHSRKDMTVVRKRRMINTCFMLASRKSLFNSLLRLKTLSTLKVLLERDFELDISRELVSVYGFLPWLLENSSSGEETERSLVLKLDLLQKLTKALHSHPDFTKRVSLVSTTLKKLGDIALGQWKTLPNVITRSLLNCATQLYTAVPDVRGSLHFSFSQLVDAGGLRSQDVGGMERLISDISKCIVRQKYAAVSLDVCKMLLEQTLLLTPDVPDLEHAYRHTEVLIFHSFIAECILNYRKAGQRSHYDSRLLELLAQVVCTQPTIWIMLAGYAAMGSRVHEGHMLYNYSRLLPSALPAVMSSYTEEKYAGVVKNEEMLRRLAACLIVYASQLRHKEARSVESKSEPLLG</sequence>
<dbReference type="PANTHER" id="PTHR13500:SF0">
    <property type="entry name" value="NUCLEOLAR PRE-RIBOSOMAL-ASSOCIATED PROTEIN 1"/>
    <property type="match status" value="1"/>
</dbReference>
<dbReference type="Pfam" id="PF16201">
    <property type="entry name" value="NopRA1"/>
    <property type="match status" value="1"/>
</dbReference>
<dbReference type="GO" id="GO:0005730">
    <property type="term" value="C:nucleolus"/>
    <property type="evidence" value="ECO:0007669"/>
    <property type="project" value="TreeGrafter"/>
</dbReference>
<dbReference type="STRING" id="448386.A0A2V3J3Z3"/>
<evidence type="ECO:0000259" key="1">
    <source>
        <dbReference type="Pfam" id="PF16201"/>
    </source>
</evidence>
<feature type="domain" description="URB1 C-terminal" evidence="1">
    <location>
        <begin position="1451"/>
        <end position="1656"/>
    </location>
</feature>
<dbReference type="InterPro" id="IPR039844">
    <property type="entry name" value="URB1"/>
</dbReference>
<name>A0A2V3J3Z3_9FLOR</name>